<accession>A0A8H7BXA6</accession>
<dbReference type="GO" id="GO:0022625">
    <property type="term" value="C:cytosolic large ribosomal subunit"/>
    <property type="evidence" value="ECO:0007669"/>
    <property type="project" value="TreeGrafter"/>
</dbReference>
<organism evidence="6 7">
    <name type="scientific">Apophysomyces ossiformis</name>
    <dbReference type="NCBI Taxonomy" id="679940"/>
    <lineage>
        <taxon>Eukaryota</taxon>
        <taxon>Fungi</taxon>
        <taxon>Fungi incertae sedis</taxon>
        <taxon>Mucoromycota</taxon>
        <taxon>Mucoromycotina</taxon>
        <taxon>Mucoromycetes</taxon>
        <taxon>Mucorales</taxon>
        <taxon>Mucorineae</taxon>
        <taxon>Mucoraceae</taxon>
        <taxon>Apophysomyces</taxon>
    </lineage>
</organism>
<keyword evidence="7" id="KW-1185">Reference proteome</keyword>
<gene>
    <name evidence="6" type="ORF">EC973_005078</name>
</gene>
<dbReference type="Proteomes" id="UP000605846">
    <property type="component" value="Unassembled WGS sequence"/>
</dbReference>
<dbReference type="CDD" id="cd23702">
    <property type="entry name" value="eL14"/>
    <property type="match status" value="1"/>
</dbReference>
<feature type="domain" description="KOW" evidence="4">
    <location>
        <begin position="12"/>
        <end position="42"/>
    </location>
</feature>
<feature type="domain" description="Large ribosomal subunit protein eL14" evidence="5">
    <location>
        <begin position="50"/>
        <end position="124"/>
    </location>
</feature>
<evidence type="ECO:0000313" key="7">
    <source>
        <dbReference type="Proteomes" id="UP000605846"/>
    </source>
</evidence>
<dbReference type="Pfam" id="PF01929">
    <property type="entry name" value="Ribosomal_L14e"/>
    <property type="match status" value="1"/>
</dbReference>
<evidence type="ECO:0008006" key="8">
    <source>
        <dbReference type="Google" id="ProtNLM"/>
    </source>
</evidence>
<evidence type="ECO:0000313" key="6">
    <source>
        <dbReference type="EMBL" id="KAF7729047.1"/>
    </source>
</evidence>
<dbReference type="InterPro" id="IPR014722">
    <property type="entry name" value="Rib_uL2_dom2"/>
</dbReference>
<keyword evidence="3" id="KW-0687">Ribonucleoprotein</keyword>
<dbReference type="PANTHER" id="PTHR11127">
    <property type="entry name" value="60S RIBOSOMAL PROTEIN L14"/>
    <property type="match status" value="1"/>
</dbReference>
<dbReference type="InterPro" id="IPR039660">
    <property type="entry name" value="Ribosomal_eL14"/>
</dbReference>
<dbReference type="GO" id="GO:0042273">
    <property type="term" value="P:ribosomal large subunit biogenesis"/>
    <property type="evidence" value="ECO:0007669"/>
    <property type="project" value="TreeGrafter"/>
</dbReference>
<dbReference type="InterPro" id="IPR005824">
    <property type="entry name" value="KOW"/>
</dbReference>
<dbReference type="Gene3D" id="2.30.30.30">
    <property type="match status" value="1"/>
</dbReference>
<evidence type="ECO:0000256" key="2">
    <source>
        <dbReference type="ARBA" id="ARBA00022980"/>
    </source>
</evidence>
<dbReference type="InterPro" id="IPR002784">
    <property type="entry name" value="Ribosomal_eL14_dom"/>
</dbReference>
<evidence type="ECO:0000256" key="3">
    <source>
        <dbReference type="ARBA" id="ARBA00023274"/>
    </source>
</evidence>
<evidence type="ECO:0000259" key="4">
    <source>
        <dbReference type="Pfam" id="PF00467"/>
    </source>
</evidence>
<dbReference type="InterPro" id="IPR008991">
    <property type="entry name" value="Translation_prot_SH3-like_sf"/>
</dbReference>
<keyword evidence="2" id="KW-0689">Ribosomal protein</keyword>
<dbReference type="PANTHER" id="PTHR11127:SF2">
    <property type="entry name" value="LARGE RIBOSOMAL SUBUNIT PROTEIN EL14"/>
    <property type="match status" value="1"/>
</dbReference>
<dbReference type="EMBL" id="JABAYA010000029">
    <property type="protein sequence ID" value="KAF7729047.1"/>
    <property type="molecule type" value="Genomic_DNA"/>
</dbReference>
<name>A0A8H7BXA6_9FUNG</name>
<dbReference type="Pfam" id="PF00467">
    <property type="entry name" value="KOW"/>
    <property type="match status" value="1"/>
</dbReference>
<evidence type="ECO:0000259" key="5">
    <source>
        <dbReference type="Pfam" id="PF01929"/>
    </source>
</evidence>
<proteinExistence type="inferred from homology"/>
<dbReference type="AlphaFoldDB" id="A0A8H7BXA6"/>
<dbReference type="OrthoDB" id="1875589at2759"/>
<comment type="similarity">
    <text evidence="1">Belongs to the eukaryotic ribosomal protein eL14 family.</text>
</comment>
<dbReference type="SUPFAM" id="SSF50104">
    <property type="entry name" value="Translation proteins SH3-like domain"/>
    <property type="match status" value="1"/>
</dbReference>
<sequence length="138" mass="15523">MVQGSFKREVEVGRVALINYGPDAGKLAVIVEIVDHNRALIEGPTTGVVRQAFPYRRMTLTPLVVKGLPRGASQKVVKKYLEKNDTIAAWNKTNWAQKLAKRQVRANLSDFDRFKLRKFRSQRRFAVASAVAKAKKTA</sequence>
<protein>
    <recommendedName>
        <fullName evidence="8">60S ribosomal protein L14</fullName>
    </recommendedName>
</protein>
<dbReference type="GO" id="GO:0003723">
    <property type="term" value="F:RNA binding"/>
    <property type="evidence" value="ECO:0007669"/>
    <property type="project" value="InterPro"/>
</dbReference>
<comment type="caution">
    <text evidence="6">The sequence shown here is derived from an EMBL/GenBank/DDBJ whole genome shotgun (WGS) entry which is preliminary data.</text>
</comment>
<dbReference type="Gene3D" id="6.10.250.2270">
    <property type="match status" value="1"/>
</dbReference>
<reference evidence="6" key="1">
    <citation type="submission" date="2020-01" db="EMBL/GenBank/DDBJ databases">
        <title>Genome Sequencing of Three Apophysomyces-Like Fungal Strains Confirms a Novel Fungal Genus in the Mucoromycota with divergent Burkholderia-like Endosymbiotic Bacteria.</title>
        <authorList>
            <person name="Stajich J.E."/>
            <person name="Macias A.M."/>
            <person name="Carter-House D."/>
            <person name="Lovett B."/>
            <person name="Kasson L.R."/>
            <person name="Berry K."/>
            <person name="Grigoriev I."/>
            <person name="Chang Y."/>
            <person name="Spatafora J."/>
            <person name="Kasson M.T."/>
        </authorList>
    </citation>
    <scope>NUCLEOTIDE SEQUENCE</scope>
    <source>
        <strain evidence="6">NRRL A-21654</strain>
    </source>
</reference>
<dbReference type="GO" id="GO:0006412">
    <property type="term" value="P:translation"/>
    <property type="evidence" value="ECO:0007669"/>
    <property type="project" value="InterPro"/>
</dbReference>
<evidence type="ECO:0000256" key="1">
    <source>
        <dbReference type="ARBA" id="ARBA00006592"/>
    </source>
</evidence>
<dbReference type="GO" id="GO:0003735">
    <property type="term" value="F:structural constituent of ribosome"/>
    <property type="evidence" value="ECO:0007669"/>
    <property type="project" value="InterPro"/>
</dbReference>